<keyword evidence="2 8" id="KW-0560">Oxidoreductase</keyword>
<dbReference type="SUPFAM" id="SSF53720">
    <property type="entry name" value="ALDH-like"/>
    <property type="match status" value="1"/>
</dbReference>
<dbReference type="InterPro" id="IPR016161">
    <property type="entry name" value="Ald_DH/histidinol_DH"/>
</dbReference>
<dbReference type="Pfam" id="PF00171">
    <property type="entry name" value="Aldedh"/>
    <property type="match status" value="1"/>
</dbReference>
<name>A0A2N0ZAG9_9BACI</name>
<feature type="region of interest" description="Disordered" evidence="9">
    <location>
        <begin position="441"/>
        <end position="461"/>
    </location>
</feature>
<dbReference type="AlphaFoldDB" id="A0A2N0ZAG9"/>
<evidence type="ECO:0000256" key="6">
    <source>
        <dbReference type="ARBA" id="ARBA00067277"/>
    </source>
</evidence>
<dbReference type="Gene3D" id="3.40.605.10">
    <property type="entry name" value="Aldehyde Dehydrogenase, Chain A, domain 1"/>
    <property type="match status" value="1"/>
</dbReference>
<organism evidence="11 12">
    <name type="scientific">Cytobacillus horneckiae</name>
    <dbReference type="NCBI Taxonomy" id="549687"/>
    <lineage>
        <taxon>Bacteria</taxon>
        <taxon>Bacillati</taxon>
        <taxon>Bacillota</taxon>
        <taxon>Bacilli</taxon>
        <taxon>Bacillales</taxon>
        <taxon>Bacillaceae</taxon>
        <taxon>Cytobacillus</taxon>
    </lineage>
</organism>
<dbReference type="Gene3D" id="3.40.309.10">
    <property type="entry name" value="Aldehyde Dehydrogenase, Chain A, domain 2"/>
    <property type="match status" value="1"/>
</dbReference>
<dbReference type="GO" id="GO:0016620">
    <property type="term" value="F:oxidoreductase activity, acting on the aldehyde or oxo group of donors, NAD or NADP as acceptor"/>
    <property type="evidence" value="ECO:0007669"/>
    <property type="project" value="InterPro"/>
</dbReference>
<dbReference type="FunFam" id="3.40.309.10:FF:000009">
    <property type="entry name" value="Aldehyde dehydrogenase A"/>
    <property type="match status" value="1"/>
</dbReference>
<comment type="caution">
    <text evidence="11">The sequence shown here is derived from an EMBL/GenBank/DDBJ whole genome shotgun (WGS) entry which is preliminary data.</text>
</comment>
<evidence type="ECO:0000256" key="1">
    <source>
        <dbReference type="ARBA" id="ARBA00009986"/>
    </source>
</evidence>
<dbReference type="PANTHER" id="PTHR11699">
    <property type="entry name" value="ALDEHYDE DEHYDROGENASE-RELATED"/>
    <property type="match status" value="1"/>
</dbReference>
<dbReference type="InterPro" id="IPR029510">
    <property type="entry name" value="Ald_DH_CS_GLU"/>
</dbReference>
<evidence type="ECO:0000256" key="2">
    <source>
        <dbReference type="ARBA" id="ARBA00023002"/>
    </source>
</evidence>
<reference evidence="11 12" key="1">
    <citation type="journal article" date="2010" name="Int. J. Syst. Evol. Microbiol.">
        <title>Bacillus horneckiae sp. nov., isolated from a spacecraft-assembly clean room.</title>
        <authorList>
            <person name="Vaishampayan P."/>
            <person name="Probst A."/>
            <person name="Krishnamurthi S."/>
            <person name="Ghosh S."/>
            <person name="Osman S."/>
            <person name="McDowall A."/>
            <person name="Ruckmani A."/>
            <person name="Mayilraj S."/>
            <person name="Venkateswaran K."/>
        </authorList>
    </citation>
    <scope>NUCLEOTIDE SEQUENCE [LARGE SCALE GENOMIC DNA]</scope>
    <source>
        <strain evidence="12">1PO1SC</strain>
    </source>
</reference>
<proteinExistence type="inferred from homology"/>
<evidence type="ECO:0000259" key="10">
    <source>
        <dbReference type="Pfam" id="PF00171"/>
    </source>
</evidence>
<evidence type="ECO:0000256" key="9">
    <source>
        <dbReference type="SAM" id="MobiDB-lite"/>
    </source>
</evidence>
<dbReference type="RefSeq" id="WP_083957179.1">
    <property type="nucleotide sequence ID" value="NZ_JAFDQP010000007.1"/>
</dbReference>
<evidence type="ECO:0000256" key="3">
    <source>
        <dbReference type="ARBA" id="ARBA00050326"/>
    </source>
</evidence>
<evidence type="ECO:0000256" key="5">
    <source>
        <dbReference type="ARBA" id="ARBA00066984"/>
    </source>
</evidence>
<comment type="similarity">
    <text evidence="1 8">Belongs to the aldehyde dehydrogenase family.</text>
</comment>
<evidence type="ECO:0000256" key="4">
    <source>
        <dbReference type="ARBA" id="ARBA00054572"/>
    </source>
</evidence>
<evidence type="ECO:0000256" key="8">
    <source>
        <dbReference type="RuleBase" id="RU003345"/>
    </source>
</evidence>
<dbReference type="InterPro" id="IPR016162">
    <property type="entry name" value="Ald_DH_N"/>
</dbReference>
<dbReference type="PROSITE" id="PS00687">
    <property type="entry name" value="ALDEHYDE_DEHYDR_GLU"/>
    <property type="match status" value="1"/>
</dbReference>
<evidence type="ECO:0000256" key="7">
    <source>
        <dbReference type="PROSITE-ProRule" id="PRU10007"/>
    </source>
</evidence>
<feature type="domain" description="Aldehyde dehydrogenase" evidence="10">
    <location>
        <begin position="13"/>
        <end position="473"/>
    </location>
</feature>
<dbReference type="InterPro" id="IPR015590">
    <property type="entry name" value="Aldehyde_DH_dom"/>
</dbReference>
<gene>
    <name evidence="11" type="ORF">CWS20_23880</name>
</gene>
<protein>
    <recommendedName>
        <fullName evidence="6">3-sulfolactaldehyde dehydrogenase</fullName>
        <ecNumber evidence="5">1.2.1.97</ecNumber>
    </recommendedName>
</protein>
<evidence type="ECO:0000313" key="11">
    <source>
        <dbReference type="EMBL" id="PKG26500.1"/>
    </source>
</evidence>
<dbReference type="EC" id="1.2.1.97" evidence="5"/>
<keyword evidence="12" id="KW-1185">Reference proteome</keyword>
<evidence type="ECO:0000313" key="12">
    <source>
        <dbReference type="Proteomes" id="UP000233343"/>
    </source>
</evidence>
<accession>A0A2N0ZAG9</accession>
<comment type="catalytic activity">
    <reaction evidence="3">
        <text>(2S)-3-sulfolactaldehyde + NAD(+) + H2O = (2S)-3-sulfolactate + NADH + 2 H(+)</text>
        <dbReference type="Rhea" id="RHEA:47932"/>
        <dbReference type="ChEBI" id="CHEBI:15377"/>
        <dbReference type="ChEBI" id="CHEBI:15378"/>
        <dbReference type="ChEBI" id="CHEBI:57540"/>
        <dbReference type="ChEBI" id="CHEBI:57945"/>
        <dbReference type="ChEBI" id="CHEBI:61289"/>
        <dbReference type="ChEBI" id="CHEBI:90109"/>
        <dbReference type="EC" id="1.2.1.97"/>
    </reaction>
    <physiologicalReaction direction="left-to-right" evidence="3">
        <dbReference type="Rhea" id="RHEA:47933"/>
    </physiologicalReaction>
</comment>
<sequence length="480" mass="51745">MKTNKHSVSIEDRTVYSHFNPANPTACVGFTEETAIQDVRKAVLSAKQAQIQWKNRSSLERGDFLQKAADILEKDKDEIAAIATKEMGKRFVEMVGEVLRGAAILRYYAQEGTRGIGEILPSHNPANTLYSLRVPVGVVAAITPWNFPVAIPVWKIAPALVYGNTVVWKPSQESSMTAKKIAEVFHLAGIPNAVLQIVYGDGDTVGNELVEHPAIAAITFTGSNSVGRKIASKSVEHNKKYQLELGGKNPVIVLEDANLNLAAKRTIEGAMKQTGQRCTGTSVAYVVNEIYHSFVEKLLDEVKQIKVGDGFNSSVGMGPIASKKQFDKVLAYIAKGVDEGAELLYGGGKLAGADYNGGYFVEPTIFGGVTKDMTIAKEEIFGPVLCIIKVQNYAEALVKANDNMYGLSASLFTTNLDQALHFIQNSEVGLVQINGETGGAEPQAPFGGMKESSSGSREQGQAAKEFFTTYKTVTISPSAQ</sequence>
<feature type="active site" evidence="7">
    <location>
        <position position="244"/>
    </location>
</feature>
<dbReference type="EMBL" id="PISD01000066">
    <property type="protein sequence ID" value="PKG26500.1"/>
    <property type="molecule type" value="Genomic_DNA"/>
</dbReference>
<dbReference type="InterPro" id="IPR016163">
    <property type="entry name" value="Ald_DH_C"/>
</dbReference>
<dbReference type="Proteomes" id="UP000233343">
    <property type="component" value="Unassembled WGS sequence"/>
</dbReference>
<dbReference type="FunFam" id="3.40.605.10:FF:000007">
    <property type="entry name" value="NAD/NADP-dependent betaine aldehyde dehydrogenase"/>
    <property type="match status" value="1"/>
</dbReference>
<comment type="function">
    <text evidence="4">Part of the sulfo-TAL (or sulfo-SFT) pathway, a D-sulfoquinovose degradation pathway that produces sulfolactate (SL). Catalyzes the oxidation of 3-sulfolactaldehyde (SLA) to sulfolactate (SL).</text>
</comment>